<accession>A0A427XPQ5</accession>
<proteinExistence type="predicted"/>
<feature type="region of interest" description="Disordered" evidence="1">
    <location>
        <begin position="35"/>
        <end position="78"/>
    </location>
</feature>
<dbReference type="AlphaFoldDB" id="A0A427XPQ5"/>
<sequence>MASISASIPQALATAPLPPESSLAKAIGIEALSSSSNHSNSTYALAPSHGEPTSTPSLPQPPPEGTTGSESFPGDIAY</sequence>
<dbReference type="EMBL" id="RSCD01000032">
    <property type="protein sequence ID" value="RSH80811.1"/>
    <property type="molecule type" value="Genomic_DNA"/>
</dbReference>
<organism evidence="2 3">
    <name type="scientific">Saitozyma podzolica</name>
    <dbReference type="NCBI Taxonomy" id="1890683"/>
    <lineage>
        <taxon>Eukaryota</taxon>
        <taxon>Fungi</taxon>
        <taxon>Dikarya</taxon>
        <taxon>Basidiomycota</taxon>
        <taxon>Agaricomycotina</taxon>
        <taxon>Tremellomycetes</taxon>
        <taxon>Tremellales</taxon>
        <taxon>Trimorphomycetaceae</taxon>
        <taxon>Saitozyma</taxon>
    </lineage>
</organism>
<dbReference type="Proteomes" id="UP000279259">
    <property type="component" value="Unassembled WGS sequence"/>
</dbReference>
<evidence type="ECO:0000256" key="1">
    <source>
        <dbReference type="SAM" id="MobiDB-lite"/>
    </source>
</evidence>
<gene>
    <name evidence="2" type="ORF">EHS25_006980</name>
</gene>
<protein>
    <submittedName>
        <fullName evidence="2">Uncharacterized protein</fullName>
    </submittedName>
</protein>
<comment type="caution">
    <text evidence="2">The sequence shown here is derived from an EMBL/GenBank/DDBJ whole genome shotgun (WGS) entry which is preliminary data.</text>
</comment>
<keyword evidence="3" id="KW-1185">Reference proteome</keyword>
<reference evidence="2 3" key="1">
    <citation type="submission" date="2018-11" db="EMBL/GenBank/DDBJ databases">
        <title>Genome sequence of Saitozyma podzolica DSM 27192.</title>
        <authorList>
            <person name="Aliyu H."/>
            <person name="Gorte O."/>
            <person name="Ochsenreither K."/>
        </authorList>
    </citation>
    <scope>NUCLEOTIDE SEQUENCE [LARGE SCALE GENOMIC DNA]</scope>
    <source>
        <strain evidence="2 3">DSM 27192</strain>
    </source>
</reference>
<evidence type="ECO:0000313" key="3">
    <source>
        <dbReference type="Proteomes" id="UP000279259"/>
    </source>
</evidence>
<evidence type="ECO:0000313" key="2">
    <source>
        <dbReference type="EMBL" id="RSH80811.1"/>
    </source>
</evidence>
<name>A0A427XPQ5_9TREE</name>